<comment type="caution">
    <text evidence="1">The sequence shown here is derived from an EMBL/GenBank/DDBJ whole genome shotgun (WGS) entry which is preliminary data.</text>
</comment>
<gene>
    <name evidence="1" type="ORF">OTU49_007708</name>
</gene>
<dbReference type="AlphaFoldDB" id="A0AAW0WFR8"/>
<sequence length="113" mass="13135">MQLLLLGVSISQWHDIVYNVLTSTNSHNTPTYEDFFHIVHTHSADIFFDVGITQSIVLIWKRHQVSGKLVRSPDHSCWNSKEVGQHSQNVEMWSRQPLDNSFSAWLAYPHFSR</sequence>
<keyword evidence="2" id="KW-1185">Reference proteome</keyword>
<accession>A0AAW0WFR8</accession>
<protein>
    <submittedName>
        <fullName evidence="1">Uncharacterized protein</fullName>
    </submittedName>
</protein>
<name>A0AAW0WFR8_CHEQU</name>
<organism evidence="1 2">
    <name type="scientific">Cherax quadricarinatus</name>
    <name type="common">Australian red claw crayfish</name>
    <dbReference type="NCBI Taxonomy" id="27406"/>
    <lineage>
        <taxon>Eukaryota</taxon>
        <taxon>Metazoa</taxon>
        <taxon>Ecdysozoa</taxon>
        <taxon>Arthropoda</taxon>
        <taxon>Crustacea</taxon>
        <taxon>Multicrustacea</taxon>
        <taxon>Malacostraca</taxon>
        <taxon>Eumalacostraca</taxon>
        <taxon>Eucarida</taxon>
        <taxon>Decapoda</taxon>
        <taxon>Pleocyemata</taxon>
        <taxon>Astacidea</taxon>
        <taxon>Parastacoidea</taxon>
        <taxon>Parastacidae</taxon>
        <taxon>Cherax</taxon>
    </lineage>
</organism>
<dbReference type="EMBL" id="JARKIK010000062">
    <property type="protein sequence ID" value="KAK8730933.1"/>
    <property type="molecule type" value="Genomic_DNA"/>
</dbReference>
<dbReference type="Proteomes" id="UP001445076">
    <property type="component" value="Unassembled WGS sequence"/>
</dbReference>
<evidence type="ECO:0000313" key="2">
    <source>
        <dbReference type="Proteomes" id="UP001445076"/>
    </source>
</evidence>
<reference evidence="1 2" key="1">
    <citation type="journal article" date="2024" name="BMC Genomics">
        <title>Genome assembly of redclaw crayfish (Cherax quadricarinatus) provides insights into its immune adaptation and hypoxia tolerance.</title>
        <authorList>
            <person name="Liu Z."/>
            <person name="Zheng J."/>
            <person name="Li H."/>
            <person name="Fang K."/>
            <person name="Wang S."/>
            <person name="He J."/>
            <person name="Zhou D."/>
            <person name="Weng S."/>
            <person name="Chi M."/>
            <person name="Gu Z."/>
            <person name="He J."/>
            <person name="Li F."/>
            <person name="Wang M."/>
        </authorList>
    </citation>
    <scope>NUCLEOTIDE SEQUENCE [LARGE SCALE GENOMIC DNA]</scope>
    <source>
        <strain evidence="1">ZL_2023a</strain>
    </source>
</reference>
<proteinExistence type="predicted"/>
<evidence type="ECO:0000313" key="1">
    <source>
        <dbReference type="EMBL" id="KAK8730933.1"/>
    </source>
</evidence>